<proteinExistence type="predicted"/>
<dbReference type="EMBL" id="FNGA01000003">
    <property type="protein sequence ID" value="SDL16543.1"/>
    <property type="molecule type" value="Genomic_DNA"/>
</dbReference>
<accession>A0A1G9HVF5</accession>
<dbReference type="Proteomes" id="UP000199053">
    <property type="component" value="Unassembled WGS sequence"/>
</dbReference>
<dbReference type="InterPro" id="IPR001296">
    <property type="entry name" value="Glyco_trans_1"/>
</dbReference>
<dbReference type="Gene3D" id="3.40.50.2000">
    <property type="entry name" value="Glycogen Phosphorylase B"/>
    <property type="match status" value="2"/>
</dbReference>
<gene>
    <name evidence="2" type="ORF">SAMN05660337_2316</name>
</gene>
<keyword evidence="3" id="KW-1185">Reference proteome</keyword>
<dbReference type="SUPFAM" id="SSF53756">
    <property type="entry name" value="UDP-Glycosyltransferase/glycogen phosphorylase"/>
    <property type="match status" value="1"/>
</dbReference>
<dbReference type="RefSeq" id="WP_092161219.1">
    <property type="nucleotide sequence ID" value="NZ_FNGA01000003.1"/>
</dbReference>
<dbReference type="Pfam" id="PF00534">
    <property type="entry name" value="Glycos_transf_1"/>
    <property type="match status" value="1"/>
</dbReference>
<reference evidence="3" key="1">
    <citation type="submission" date="2016-10" db="EMBL/GenBank/DDBJ databases">
        <authorList>
            <person name="Varghese N."/>
            <person name="Submissions S."/>
        </authorList>
    </citation>
    <scope>NUCLEOTIDE SEQUENCE [LARGE SCALE GENOMIC DNA]</scope>
    <source>
        <strain evidence="3">DSM 16995</strain>
    </source>
</reference>
<name>A0A1G9HVF5_9BACT</name>
<dbReference type="PANTHER" id="PTHR45947:SF14">
    <property type="entry name" value="SLL1723 PROTEIN"/>
    <property type="match status" value="1"/>
</dbReference>
<evidence type="ECO:0000313" key="2">
    <source>
        <dbReference type="EMBL" id="SDL16543.1"/>
    </source>
</evidence>
<dbReference type="STRING" id="246191.SAMN05660337_2316"/>
<evidence type="ECO:0000313" key="3">
    <source>
        <dbReference type="Proteomes" id="UP000199053"/>
    </source>
</evidence>
<dbReference type="CDD" id="cd03801">
    <property type="entry name" value="GT4_PimA-like"/>
    <property type="match status" value="1"/>
</dbReference>
<evidence type="ECO:0000259" key="1">
    <source>
        <dbReference type="Pfam" id="PF00534"/>
    </source>
</evidence>
<dbReference type="PANTHER" id="PTHR45947">
    <property type="entry name" value="SULFOQUINOVOSYL TRANSFERASE SQD2"/>
    <property type="match status" value="1"/>
</dbReference>
<sequence>MRIAFFAPHKPIDHETPSGDLMIGKSLHDYLCAHGHEVVIASRMRLRNVTTTPCKWPLLYFEYNKALKRVKDFAPDLWLTYHSYYKSPDLLGPLITKKLGIPYLIYQGVFSTKHRRNVKTWLGFMANKNALLHADHVFANKEIDHKNLSRIILPEKLTRTRPGINPDDFKFCPKSRTEIRKSLKIRDTPVLMSTAMLRSGVKEQSLTDLINAFAIVLKTFPETKLLIAGDGEARERLTSLAKQKTGDQVIFLGKINRDELFKYYSAADIFAYPGIHEALGMVYLEAQSAGLPVVAYSTRGPKEAVAHGETGLLSPEGDLDCLAENILYLFQNNYIRQAMRELAPKRIKEVFDQNLNLQHVEKKISLSISRRNH</sequence>
<keyword evidence="2" id="KW-0808">Transferase</keyword>
<feature type="domain" description="Glycosyl transferase family 1" evidence="1">
    <location>
        <begin position="176"/>
        <end position="345"/>
    </location>
</feature>
<dbReference type="GO" id="GO:0016757">
    <property type="term" value="F:glycosyltransferase activity"/>
    <property type="evidence" value="ECO:0007669"/>
    <property type="project" value="InterPro"/>
</dbReference>
<organism evidence="2 3">
    <name type="scientific">Maridesulfovibrio ferrireducens</name>
    <dbReference type="NCBI Taxonomy" id="246191"/>
    <lineage>
        <taxon>Bacteria</taxon>
        <taxon>Pseudomonadati</taxon>
        <taxon>Thermodesulfobacteriota</taxon>
        <taxon>Desulfovibrionia</taxon>
        <taxon>Desulfovibrionales</taxon>
        <taxon>Desulfovibrionaceae</taxon>
        <taxon>Maridesulfovibrio</taxon>
    </lineage>
</organism>
<dbReference type="AlphaFoldDB" id="A0A1G9HVF5"/>
<protein>
    <submittedName>
        <fullName evidence="2">Glycosyltransferase involved in cell wall bisynthesis</fullName>
    </submittedName>
</protein>
<dbReference type="OrthoDB" id="5443996at2"/>
<dbReference type="InterPro" id="IPR050194">
    <property type="entry name" value="Glycosyltransferase_grp1"/>
</dbReference>